<keyword evidence="2" id="KW-1185">Reference proteome</keyword>
<proteinExistence type="predicted"/>
<dbReference type="Proteomes" id="UP001057402">
    <property type="component" value="Chromosome 3"/>
</dbReference>
<gene>
    <name evidence="1" type="ORF">MLD38_006189</name>
</gene>
<organism evidence="1 2">
    <name type="scientific">Melastoma candidum</name>
    <dbReference type="NCBI Taxonomy" id="119954"/>
    <lineage>
        <taxon>Eukaryota</taxon>
        <taxon>Viridiplantae</taxon>
        <taxon>Streptophyta</taxon>
        <taxon>Embryophyta</taxon>
        <taxon>Tracheophyta</taxon>
        <taxon>Spermatophyta</taxon>
        <taxon>Magnoliopsida</taxon>
        <taxon>eudicotyledons</taxon>
        <taxon>Gunneridae</taxon>
        <taxon>Pentapetalae</taxon>
        <taxon>rosids</taxon>
        <taxon>malvids</taxon>
        <taxon>Myrtales</taxon>
        <taxon>Melastomataceae</taxon>
        <taxon>Melastomatoideae</taxon>
        <taxon>Melastomateae</taxon>
        <taxon>Melastoma</taxon>
    </lineage>
</organism>
<accession>A0ACB9RRA0</accession>
<comment type="caution">
    <text evidence="1">The sequence shown here is derived from an EMBL/GenBank/DDBJ whole genome shotgun (WGS) entry which is preliminary data.</text>
</comment>
<sequence length="1647" mass="184703">MDSSPGVEGDGDDRGKKRSFDEVHAAESPRGTDHSVPEPGDRARRAKSFVPRSYQVKVFEVAIKRNTIALLETGAGKTMIALMLIKEIVQDIKLSAVRKLIVFLAPTVVLVNQQYDEVKLLTDFQVGEYYGAKGIDEWNPSHWEKEIDEHNVLVMTPQILLNALRNGFLTMGMIRLMIIDECHHASGNHPYARIMREFYHKAIDRPKIFGMTASPVVSKGMGSEWQISELESILDSQIYSPEDRTELEAYVPSAKEICRFYDTSQFSTSGLKEKLEALLLKFDALLSMSNGALENQHMDVDENSKTLRRRLLTDNAKIVHCLDDLGLICAYEAVKISLENARDVKAYGDLDREKSMLYRRYLEEVLQTIENSMPERDNFYPEMGVDYEAAVDSGLITPKIHELLRIFMAFGEESHALCLIFVERIITANVIERLVKKGTLLSHFTVSHLTGNSSSADGLTQKMQKEVLGSFHSGKVNLLFSTDVIEEGIHVPECSCVIRFDLPKTVKSYIQSRGRARQDESLHISLLERANIKQRDQLFDIIRTEHTMAETASKRDPLTNVVKAFIPVETETVVLSGVSITTDMSVSLIHQYCATLPYEKFYSPKPQFQYMHSAGSYKCTLTLPPNAAFQTMVGPSNRNSQVAMQQVCLEACKKLHQMGYLNNILFSSNEETSVKENKDDSFCTPNSIQKELDSGAGTTKRKELHGTARINSLSGTWDTKTDGATLQAYKIDFACSIVTEVYSKFILLVESELDDDVANTNVELFLLKKTVKTSISSCGLVYLDQDQIDSAKCFQSFFFNGLFGRLYVGSKSSGKPREFLLNSENESLWSLTYMYLLLPTDDSHSINWSAVSSCVKVVDFFKKVCPLGSACSRVEAVEGSSLSVTPLAETDKKLTNLHFANGLFDNRNLRQVVVAAIHTGKVYSIVEVVSDMSADSPFEATAEKISTDFTSYSDYFKKKYGVDLMYPGQPLLRLKQSHNPHNLLTDFNEEVRKNGTASQKPLNYVHMPPELLLNVDVPLHLMKTFYLLPSVMHRLESLMLASQLRREINSQSSNFHIPISLILEALTTLRCCERFSMERLELLGDSVLKYGVSCHLFLNYPRKNEGQLSSLRSVAVRNSSLHKCGVDRKLQGYIRDSAFEPRRWVAPGQRTLHPVPCKCGVDTLEVPSDGKHFTEDPKVIVGKCCDRGHRYMNSKTIADCVEALIGAYVVGSGLDSALYLMKWLGIDVNLDPELVIQAINVTSLYVCVPALTNIEALEMKVGYKFTAKGLLMEATTHSSCHEQGLSYSYERLEFLGDSALDILITRYLYQNHTDVDPGELTDLRSASVNNENFAQVALRHRFQPHLQHCSSVLYGQITEYVKSLHRPESERIKGPKALGDLVESIVGAILIDMKLNLDEVWKIVEPLLSPIVTPDKLELPPWRELNELCDQLGYFVKDKCIIRGEMIHAEVTVQLKDDLLVSHGQEQSRKVAKGKAASLLLKELEKRGIYSKRNINGFEDITGSNPGSITGDDASDPSAIRQSRFSGSCNAEKSDLGIPSPEHVTINMKKGGPRMSLFELCKKLQWPMPEFETSEEKSKTPIEFEGCEKRTWFNSFTSRVTLHIPKCGDLKCSGDPRPDKKGSYDSAAVALLLELERQGGIIINKNS</sequence>
<protein>
    <submittedName>
        <fullName evidence="1">Uncharacterized protein</fullName>
    </submittedName>
</protein>
<reference evidence="2" key="1">
    <citation type="journal article" date="2023" name="Front. Plant Sci.">
        <title>Chromosomal-level genome assembly of Melastoma candidum provides insights into trichome evolution.</title>
        <authorList>
            <person name="Zhong Y."/>
            <person name="Wu W."/>
            <person name="Sun C."/>
            <person name="Zou P."/>
            <person name="Liu Y."/>
            <person name="Dai S."/>
            <person name="Zhou R."/>
        </authorList>
    </citation>
    <scope>NUCLEOTIDE SEQUENCE [LARGE SCALE GENOMIC DNA]</scope>
</reference>
<evidence type="ECO:0000313" key="2">
    <source>
        <dbReference type="Proteomes" id="UP001057402"/>
    </source>
</evidence>
<name>A0ACB9RRA0_9MYRT</name>
<evidence type="ECO:0000313" key="1">
    <source>
        <dbReference type="EMBL" id="KAI4379953.1"/>
    </source>
</evidence>
<dbReference type="EMBL" id="CM042882">
    <property type="protein sequence ID" value="KAI4379953.1"/>
    <property type="molecule type" value="Genomic_DNA"/>
</dbReference>